<reference evidence="4" key="1">
    <citation type="submission" date="2016-11" db="EMBL/GenBank/DDBJ databases">
        <authorList>
            <person name="Varghese N."/>
            <person name="Submissions S."/>
        </authorList>
    </citation>
    <scope>NUCLEOTIDE SEQUENCE [LARGE SCALE GENOMIC DNA]</scope>
    <source>
        <strain evidence="4">DSM 15518</strain>
    </source>
</reference>
<dbReference type="RefSeq" id="WP_072889480.1">
    <property type="nucleotide sequence ID" value="NZ_FRAE01000047.1"/>
</dbReference>
<dbReference type="AlphaFoldDB" id="A0A1M6QTJ2"/>
<evidence type="ECO:0000256" key="2">
    <source>
        <dbReference type="SAM" id="Coils"/>
    </source>
</evidence>
<keyword evidence="4" id="KW-1185">Reference proteome</keyword>
<evidence type="ECO:0000313" key="4">
    <source>
        <dbReference type="Proteomes" id="UP000242497"/>
    </source>
</evidence>
<dbReference type="OrthoDB" id="7375452at2"/>
<dbReference type="Proteomes" id="UP000242497">
    <property type="component" value="Unassembled WGS sequence"/>
</dbReference>
<evidence type="ECO:0000256" key="1">
    <source>
        <dbReference type="ARBA" id="ARBA00023125"/>
    </source>
</evidence>
<dbReference type="EMBL" id="FRAE01000047">
    <property type="protein sequence ID" value="SHK23485.1"/>
    <property type="molecule type" value="Genomic_DNA"/>
</dbReference>
<feature type="coiled-coil region" evidence="2">
    <location>
        <begin position="53"/>
        <end position="98"/>
    </location>
</feature>
<dbReference type="GO" id="GO:0003677">
    <property type="term" value="F:DNA binding"/>
    <property type="evidence" value="ECO:0007669"/>
    <property type="project" value="UniProtKB-KW"/>
</dbReference>
<dbReference type="NCBIfam" id="TIGR01766">
    <property type="entry name" value="IS200/IS605 family accessory protein TnpB-like domain"/>
    <property type="match status" value="1"/>
</dbReference>
<sequence length="479" mass="56104">MKITMRAILINLNDKQKSIIDNMMLVFCTAIRYSFNRLIEGNIKKDELEKIVAHKYNLNIRQAKDAVESARQTIISQRELLKENKDNYKKKVKVIEKQLKNDKLSQRKRNALKSKLDKRKRRLAYFQKHIDNKTIPPVTFGTKKMFIRRCKGLITNEEWKNCRNNRFYSRGDKTKKGNPNLRVIIKNGMSYLEISTLEKTKSNRAIKIQVPIYLPEKLSKKTGKINGNNYREMFLNHLQSGEAYQVELIKRNGKYYAHITFELPIIETLYTGHNGIIGIDTNPHGFALTMIDNKGNYKWHTYLKQGELQYARSNRRENLCGELAKQVILLAKTYGCGIAIEDLKFKNDKDVNSKFARIKHQFIYSKLLKMLESACIREGIEIIKVKPQFTSKIGLYKYCHQYGIVVHNGAGMVIARRSYGFKERVPKILVDKFIDDKEKFNKYNEWKKWTVINKNIKRKVGVKPDLWLINRKKLLGIAS</sequence>
<keyword evidence="1" id="KW-0238">DNA-binding</keyword>
<dbReference type="STRING" id="1123349.SAMN02744037_01945"/>
<evidence type="ECO:0000313" key="3">
    <source>
        <dbReference type="EMBL" id="SHK23485.1"/>
    </source>
</evidence>
<organism evidence="3 4">
    <name type="scientific">Tepidibacter formicigenes DSM 15518</name>
    <dbReference type="NCBI Taxonomy" id="1123349"/>
    <lineage>
        <taxon>Bacteria</taxon>
        <taxon>Bacillati</taxon>
        <taxon>Bacillota</taxon>
        <taxon>Clostridia</taxon>
        <taxon>Peptostreptococcales</taxon>
        <taxon>Peptostreptococcaceae</taxon>
        <taxon>Tepidibacter</taxon>
    </lineage>
</organism>
<dbReference type="InterPro" id="IPR010095">
    <property type="entry name" value="Cas12f1-like_TNB"/>
</dbReference>
<gene>
    <name evidence="3" type="ORF">SAMN02744037_01945</name>
</gene>
<proteinExistence type="predicted"/>
<keyword evidence="2" id="KW-0175">Coiled coil</keyword>
<name>A0A1M6QTJ2_9FIRM</name>
<accession>A0A1M6QTJ2</accession>
<protein>
    <submittedName>
        <fullName evidence="3">Transposase, IS605 OrfB family, central region</fullName>
    </submittedName>
</protein>